<dbReference type="GO" id="GO:0010181">
    <property type="term" value="F:FMN binding"/>
    <property type="evidence" value="ECO:0007669"/>
    <property type="project" value="InterPro"/>
</dbReference>
<feature type="domain" description="Pyridoxamine 5'-phosphate oxidase Alr4036 family FMN-binding" evidence="1">
    <location>
        <begin position="18"/>
        <end position="183"/>
    </location>
</feature>
<proteinExistence type="predicted"/>
<evidence type="ECO:0000259" key="1">
    <source>
        <dbReference type="Pfam" id="PF12766"/>
    </source>
</evidence>
<protein>
    <recommendedName>
        <fullName evidence="1">Pyridoxamine 5'-phosphate oxidase Alr4036 family FMN-binding domain-containing protein</fullName>
    </recommendedName>
</protein>
<dbReference type="SUPFAM" id="SSF50475">
    <property type="entry name" value="FMN-binding split barrel"/>
    <property type="match status" value="1"/>
</dbReference>
<dbReference type="PANTHER" id="PTHR28243">
    <property type="entry name" value="AGL049CP"/>
    <property type="match status" value="1"/>
</dbReference>
<reference evidence="2 3" key="1">
    <citation type="journal article" date="2018" name="Nat. Ecol. Evol.">
        <title>Pezizomycetes genomes reveal the molecular basis of ectomycorrhizal truffle lifestyle.</title>
        <authorList>
            <person name="Murat C."/>
            <person name="Payen T."/>
            <person name="Noel B."/>
            <person name="Kuo A."/>
            <person name="Morin E."/>
            <person name="Chen J."/>
            <person name="Kohler A."/>
            <person name="Krizsan K."/>
            <person name="Balestrini R."/>
            <person name="Da Silva C."/>
            <person name="Montanini B."/>
            <person name="Hainaut M."/>
            <person name="Levati E."/>
            <person name="Barry K.W."/>
            <person name="Belfiori B."/>
            <person name="Cichocki N."/>
            <person name="Clum A."/>
            <person name="Dockter R.B."/>
            <person name="Fauchery L."/>
            <person name="Guy J."/>
            <person name="Iotti M."/>
            <person name="Le Tacon F."/>
            <person name="Lindquist E.A."/>
            <person name="Lipzen A."/>
            <person name="Malagnac F."/>
            <person name="Mello A."/>
            <person name="Molinier V."/>
            <person name="Miyauchi S."/>
            <person name="Poulain J."/>
            <person name="Riccioni C."/>
            <person name="Rubini A."/>
            <person name="Sitrit Y."/>
            <person name="Splivallo R."/>
            <person name="Traeger S."/>
            <person name="Wang M."/>
            <person name="Zifcakova L."/>
            <person name="Wipf D."/>
            <person name="Zambonelli A."/>
            <person name="Paolocci F."/>
            <person name="Nowrousian M."/>
            <person name="Ottonello S."/>
            <person name="Baldrian P."/>
            <person name="Spatafora J.W."/>
            <person name="Henrissat B."/>
            <person name="Nagy L.G."/>
            <person name="Aury J.M."/>
            <person name="Wincker P."/>
            <person name="Grigoriev I.V."/>
            <person name="Bonfante P."/>
            <person name="Martin F.M."/>
        </authorList>
    </citation>
    <scope>NUCLEOTIDE SEQUENCE [LARGE SCALE GENOMIC DNA]</scope>
    <source>
        <strain evidence="2 3">ATCC MYA-4762</strain>
    </source>
</reference>
<dbReference type="PANTHER" id="PTHR28243:SF1">
    <property type="entry name" value="PYRIDOXAMINE 5'-PHOSPHATE OXIDASE ALR4036 FAMILY FMN-BINDING DOMAIN-CONTAINING PROTEIN"/>
    <property type="match status" value="1"/>
</dbReference>
<dbReference type="Gene3D" id="2.30.110.10">
    <property type="entry name" value="Electron Transport, Fmn-binding Protein, Chain A"/>
    <property type="match status" value="1"/>
</dbReference>
<dbReference type="EMBL" id="ML121527">
    <property type="protein sequence ID" value="RPB29316.1"/>
    <property type="molecule type" value="Genomic_DNA"/>
</dbReference>
<gene>
    <name evidence="2" type="ORF">L211DRAFT_831996</name>
</gene>
<dbReference type="InterPro" id="IPR024624">
    <property type="entry name" value="Pyridox_Oxase_Alr4036_FMN-bd"/>
</dbReference>
<name>A0A3N4M2B7_9PEZI</name>
<dbReference type="Proteomes" id="UP000267821">
    <property type="component" value="Unassembled WGS sequence"/>
</dbReference>
<keyword evidence="3" id="KW-1185">Reference proteome</keyword>
<evidence type="ECO:0000313" key="2">
    <source>
        <dbReference type="EMBL" id="RPB29316.1"/>
    </source>
</evidence>
<dbReference type="STRING" id="1051890.A0A3N4M2B7"/>
<sequence>MSTNSNPESELRSHRHPNPWKPILKDHIAIASAHTSAIEFSLATISAPEPSKGIPFPTPRLRTLVFRGFWLELPENDKNPHWAKLNPQVRARQDNAGGWESEILTFTTDARMHKATSEIFYSPHSGNENLPDILCVEHARLWGTPAGGGQLTTTGGGAWVEACFWFKDPPAQTQWRVGGRCYLLALEDIENVNLPYVKEVRRRIEDRVCAPGDAEGGVSYREEILAHFSNLSPGLRASFAGAERGDVGGAVQVRSGEPLPEGYKLPETVEGLSNEETVPFGGMDGGRGEVARKHFRVGLIIPARVDRVDLGERGGAGRRWVYTLEGQGKESRRWVEKEAWP</sequence>
<dbReference type="InParanoid" id="A0A3N4M2B7"/>
<dbReference type="Pfam" id="PF12766">
    <property type="entry name" value="Pyridox_oxase_2"/>
    <property type="match status" value="1"/>
</dbReference>
<dbReference type="AlphaFoldDB" id="A0A3N4M2B7"/>
<dbReference type="InterPro" id="IPR012349">
    <property type="entry name" value="Split_barrel_FMN-bd"/>
</dbReference>
<dbReference type="OrthoDB" id="5394411at2759"/>
<organism evidence="2 3">
    <name type="scientific">Terfezia boudieri ATCC MYA-4762</name>
    <dbReference type="NCBI Taxonomy" id="1051890"/>
    <lineage>
        <taxon>Eukaryota</taxon>
        <taxon>Fungi</taxon>
        <taxon>Dikarya</taxon>
        <taxon>Ascomycota</taxon>
        <taxon>Pezizomycotina</taxon>
        <taxon>Pezizomycetes</taxon>
        <taxon>Pezizales</taxon>
        <taxon>Pezizaceae</taxon>
        <taxon>Terfezia</taxon>
    </lineage>
</organism>
<accession>A0A3N4M2B7</accession>
<evidence type="ECO:0000313" key="3">
    <source>
        <dbReference type="Proteomes" id="UP000267821"/>
    </source>
</evidence>